<dbReference type="PANTHER" id="PTHR33546">
    <property type="entry name" value="LARGE, MULTIFUNCTIONAL SECRETED PROTEIN-RELATED"/>
    <property type="match status" value="1"/>
</dbReference>
<evidence type="ECO:0000259" key="2">
    <source>
        <dbReference type="Pfam" id="PF06439"/>
    </source>
</evidence>
<accession>A0A6C2YIB7</accession>
<dbReference type="Proteomes" id="UP000464378">
    <property type="component" value="Chromosome"/>
</dbReference>
<dbReference type="KEGG" id="tim:GMBLW1_28040"/>
<dbReference type="AlphaFoldDB" id="A0A6C2YIB7"/>
<evidence type="ECO:0000256" key="1">
    <source>
        <dbReference type="SAM" id="SignalP"/>
    </source>
</evidence>
<dbReference type="EMBL" id="LR586016">
    <property type="protein sequence ID" value="VIP01156.1"/>
    <property type="molecule type" value="Genomic_DNA"/>
</dbReference>
<dbReference type="RefSeq" id="WP_232055920.1">
    <property type="nucleotide sequence ID" value="NZ_LR593887.1"/>
</dbReference>
<dbReference type="Gene3D" id="2.60.120.560">
    <property type="entry name" value="Exo-inulinase, domain 1"/>
    <property type="match status" value="1"/>
</dbReference>
<feature type="domain" description="3-keto-alpha-glucoside-1,2-lyase/3-keto-2-hydroxy-glucal hydratase" evidence="2">
    <location>
        <begin position="50"/>
        <end position="240"/>
    </location>
</feature>
<reference evidence="3" key="1">
    <citation type="submission" date="2019-04" db="EMBL/GenBank/DDBJ databases">
        <authorList>
            <consortium name="Science for Life Laboratories"/>
        </authorList>
    </citation>
    <scope>NUCLEOTIDE SEQUENCE</scope>
    <source>
        <strain evidence="3">MBLW1</strain>
    </source>
</reference>
<keyword evidence="1" id="KW-0732">Signal</keyword>
<evidence type="ECO:0000313" key="3">
    <source>
        <dbReference type="EMBL" id="VIP01156.1"/>
    </source>
</evidence>
<keyword evidence="4" id="KW-1185">Reference proteome</keyword>
<evidence type="ECO:0000313" key="4">
    <source>
        <dbReference type="Proteomes" id="UP000464378"/>
    </source>
</evidence>
<protein>
    <recommendedName>
        <fullName evidence="2">3-keto-alpha-glucoside-1,2-lyase/3-keto-2-hydroxy-glucal hydratase domain-containing protein</fullName>
    </recommendedName>
</protein>
<feature type="signal peptide" evidence="1">
    <location>
        <begin position="1"/>
        <end position="20"/>
    </location>
</feature>
<feature type="chain" id="PRO_5033534769" description="3-keto-alpha-glucoside-1,2-lyase/3-keto-2-hydroxy-glucal hydratase domain-containing protein" evidence="1">
    <location>
        <begin position="21"/>
        <end position="244"/>
    </location>
</feature>
<gene>
    <name evidence="3" type="ORF">GMBLW1_28040</name>
</gene>
<dbReference type="Pfam" id="PF06439">
    <property type="entry name" value="3keto-disac_hyd"/>
    <property type="match status" value="1"/>
</dbReference>
<dbReference type="PANTHER" id="PTHR33546:SF1">
    <property type="entry name" value="LARGE, MULTIFUNCTIONAL SECRETED PROTEIN"/>
    <property type="match status" value="1"/>
</dbReference>
<dbReference type="InParanoid" id="A0A6C2YIB7"/>
<name>A0A6C2YIB7_9BACT</name>
<dbReference type="EMBL" id="LR593887">
    <property type="protein sequence ID" value="VTR97738.1"/>
    <property type="molecule type" value="Genomic_DNA"/>
</dbReference>
<proteinExistence type="predicted"/>
<organism evidence="3">
    <name type="scientific">Tuwongella immobilis</name>
    <dbReference type="NCBI Taxonomy" id="692036"/>
    <lineage>
        <taxon>Bacteria</taxon>
        <taxon>Pseudomonadati</taxon>
        <taxon>Planctomycetota</taxon>
        <taxon>Planctomycetia</taxon>
        <taxon>Gemmatales</taxon>
        <taxon>Gemmataceae</taxon>
        <taxon>Tuwongella</taxon>
    </lineage>
</organism>
<dbReference type="GO" id="GO:0016787">
    <property type="term" value="F:hydrolase activity"/>
    <property type="evidence" value="ECO:0007669"/>
    <property type="project" value="InterPro"/>
</dbReference>
<dbReference type="InterPro" id="IPR010496">
    <property type="entry name" value="AL/BT2_dom"/>
</dbReference>
<sequence length="244" mass="26765">MIRKLSLTVMLAGLFLATVAAQEPYGSIETVKILKKTDMMDVHVTPAPKGAIVLFDGKTLDAWTNRNGGGKAKWKLVDGGAVQVSGGGDMITKELFDGHFRLHVEFRVPYMPNANGQGRGNSGIYVQGRYEVQVLDSYGLKSKNNDCGGIYEIATPLVNACKAPTIWQSYDIEFWAPVCENGKKREPARITVDHNGVRIHENVKLTTDNTRAGAGGDPCKPGPILLQDHGNPVQYRNIWLEKLD</sequence>